<dbReference type="Proteomes" id="UP001212189">
    <property type="component" value="Chromosome"/>
</dbReference>
<protein>
    <submittedName>
        <fullName evidence="2">UPF0149 family protein</fullName>
    </submittedName>
</protein>
<dbReference type="Gene3D" id="1.20.120.740">
    <property type="entry name" value="YgfB uncharacterised protein family UPF0149, PF03695"/>
    <property type="match status" value="1"/>
</dbReference>
<evidence type="ECO:0000313" key="3">
    <source>
        <dbReference type="Proteomes" id="UP001212189"/>
    </source>
</evidence>
<sequence>MPQSQSAYTSFAALLTTSGHSVSPAELQGLLLGRCCAGAGFSGSGWLEEAQDLFDGEVPSNLHAALLGLQEMVKAELVAQSSVSLTLLLPSDEDSLQLRTAALGLWTQGFLSGFGANIGTTKLSKEVHEILEDLVSIAQIAPPEEEDEEGEVAYMELSEYLRAAPLFLFTECANYILPNTDDEQPAVH</sequence>
<dbReference type="EMBL" id="CP114976">
    <property type="protein sequence ID" value="WBE25750.1"/>
    <property type="molecule type" value="Genomic_DNA"/>
</dbReference>
<evidence type="ECO:0000313" key="2">
    <source>
        <dbReference type="EMBL" id="WBE25750.1"/>
    </source>
</evidence>
<dbReference type="SUPFAM" id="SSF101327">
    <property type="entry name" value="YgfB-like"/>
    <property type="match status" value="1"/>
</dbReference>
<dbReference type="Pfam" id="PF03695">
    <property type="entry name" value="UPF0149"/>
    <property type="match status" value="1"/>
</dbReference>
<gene>
    <name evidence="2" type="ORF">O6P33_02595</name>
</gene>
<proteinExistence type="inferred from homology"/>
<reference evidence="2 3" key="1">
    <citation type="submission" date="2022-12" db="EMBL/GenBank/DDBJ databases">
        <title>Coexistence and Characterization of a Novel Tigecycline Resistance gene tet(X) variant and blaNDM-1 in a Pseudomonas caeni Isolate of Chicken Origin.</title>
        <authorList>
            <person name="Lu X."/>
            <person name="Zhang L."/>
            <person name="Li R."/>
            <person name="Wang Z."/>
        </authorList>
    </citation>
    <scope>NUCLEOTIDE SEQUENCE [LARGE SCALE GENOMIC DNA]</scope>
    <source>
        <strain evidence="2 3">CE14</strain>
    </source>
</reference>
<accession>A0AAF0AJR0</accession>
<dbReference type="AlphaFoldDB" id="A0AAF0AJR0"/>
<dbReference type="GO" id="GO:0005829">
    <property type="term" value="C:cytosol"/>
    <property type="evidence" value="ECO:0007669"/>
    <property type="project" value="TreeGrafter"/>
</dbReference>
<dbReference type="InterPro" id="IPR011978">
    <property type="entry name" value="YgfB-like"/>
</dbReference>
<dbReference type="NCBIfam" id="NF002562">
    <property type="entry name" value="PRK02166.1"/>
    <property type="match status" value="1"/>
</dbReference>
<dbReference type="PANTHER" id="PTHR37528">
    <property type="entry name" value="UPF0149 PROTEIN YGFB"/>
    <property type="match status" value="1"/>
</dbReference>
<dbReference type="PANTHER" id="PTHR37528:SF1">
    <property type="entry name" value="UPF0149 PROTEIN YGFB"/>
    <property type="match status" value="1"/>
</dbReference>
<keyword evidence="3" id="KW-1185">Reference proteome</keyword>
<name>A0AAF0AJR0_9GAMM</name>
<evidence type="ECO:0000256" key="1">
    <source>
        <dbReference type="ARBA" id="ARBA00038308"/>
    </source>
</evidence>
<dbReference type="RefSeq" id="WP_269818692.1">
    <property type="nucleotide sequence ID" value="NZ_CP114976.1"/>
</dbReference>
<organism evidence="2 3">
    <name type="scientific">Denitrificimonas caeni</name>
    <dbReference type="NCBI Taxonomy" id="521720"/>
    <lineage>
        <taxon>Bacteria</taxon>
        <taxon>Pseudomonadati</taxon>
        <taxon>Pseudomonadota</taxon>
        <taxon>Gammaproteobacteria</taxon>
        <taxon>Pseudomonadales</taxon>
        <taxon>Pseudomonadaceae</taxon>
        <taxon>Denitrificimonas</taxon>
    </lineage>
</organism>
<dbReference type="KEGG" id="dce:O6P33_02595"/>
<comment type="similarity">
    <text evidence="1">Belongs to the UPF0149 family.</text>
</comment>
<dbReference type="InterPro" id="IPR036255">
    <property type="entry name" value="YgfB-like_sf"/>
</dbReference>